<comment type="subcellular location">
    <subcellularLocation>
        <location evidence="1">Cell outer membrane</location>
        <topology evidence="1">Multi-pass membrane protein</topology>
    </subcellularLocation>
</comment>
<dbReference type="AlphaFoldDB" id="A0A0P9ZA01"/>
<feature type="domain" description="Polysaccharide export protein N-terminal" evidence="15">
    <location>
        <begin position="110"/>
        <end position="193"/>
    </location>
</feature>
<keyword evidence="14" id="KW-0449">Lipoprotein</keyword>
<keyword evidence="12" id="KW-0564">Palmitate</keyword>
<evidence type="ECO:0000256" key="3">
    <source>
        <dbReference type="ARBA" id="ARBA00022448"/>
    </source>
</evidence>
<evidence type="ECO:0000256" key="11">
    <source>
        <dbReference type="ARBA" id="ARBA00023136"/>
    </source>
</evidence>
<evidence type="ECO:0000313" key="17">
    <source>
        <dbReference type="EMBL" id="KPY43323.1"/>
    </source>
</evidence>
<evidence type="ECO:0000259" key="16">
    <source>
        <dbReference type="Pfam" id="PF22461"/>
    </source>
</evidence>
<dbReference type="Gene3D" id="3.10.560.10">
    <property type="entry name" value="Outer membrane lipoprotein wza domain like"/>
    <property type="match status" value="2"/>
</dbReference>
<evidence type="ECO:0000256" key="5">
    <source>
        <dbReference type="ARBA" id="ARBA00022597"/>
    </source>
</evidence>
<proteinExistence type="inferred from homology"/>
<keyword evidence="13" id="KW-0998">Cell outer membrane</keyword>
<feature type="domain" description="SLBB" evidence="16">
    <location>
        <begin position="199"/>
        <end position="276"/>
    </location>
</feature>
<gene>
    <name evidence="17" type="ORF">ALO47_100080</name>
</gene>
<evidence type="ECO:0000256" key="9">
    <source>
        <dbReference type="ARBA" id="ARBA00023065"/>
    </source>
</evidence>
<dbReference type="GO" id="GO:0046930">
    <property type="term" value="C:pore complex"/>
    <property type="evidence" value="ECO:0007669"/>
    <property type="project" value="UniProtKB-KW"/>
</dbReference>
<evidence type="ECO:0000256" key="4">
    <source>
        <dbReference type="ARBA" id="ARBA00022452"/>
    </source>
</evidence>
<keyword evidence="5" id="KW-0762">Sugar transport</keyword>
<name>A0A0P9ZA01_PSESI</name>
<evidence type="ECO:0000256" key="12">
    <source>
        <dbReference type="ARBA" id="ARBA00023139"/>
    </source>
</evidence>
<evidence type="ECO:0000256" key="1">
    <source>
        <dbReference type="ARBA" id="ARBA00004571"/>
    </source>
</evidence>
<dbReference type="GO" id="GO:0009279">
    <property type="term" value="C:cell outer membrane"/>
    <property type="evidence" value="ECO:0007669"/>
    <property type="project" value="UniProtKB-SubCell"/>
</dbReference>
<dbReference type="EMBL" id="LJRF01000190">
    <property type="protein sequence ID" value="KPY43323.1"/>
    <property type="molecule type" value="Genomic_DNA"/>
</dbReference>
<dbReference type="Proteomes" id="UP000050554">
    <property type="component" value="Unassembled WGS sequence"/>
</dbReference>
<dbReference type="InterPro" id="IPR003715">
    <property type="entry name" value="Poly_export_N"/>
</dbReference>
<dbReference type="InterPro" id="IPR049712">
    <property type="entry name" value="Poly_export"/>
</dbReference>
<dbReference type="PANTHER" id="PTHR33619:SF3">
    <property type="entry name" value="POLYSACCHARIDE EXPORT PROTEIN GFCE-RELATED"/>
    <property type="match status" value="1"/>
</dbReference>
<keyword evidence="4" id="KW-1134">Transmembrane beta strand</keyword>
<evidence type="ECO:0000256" key="13">
    <source>
        <dbReference type="ARBA" id="ARBA00023237"/>
    </source>
</evidence>
<dbReference type="GO" id="GO:0015159">
    <property type="term" value="F:polysaccharide transmembrane transporter activity"/>
    <property type="evidence" value="ECO:0007669"/>
    <property type="project" value="InterPro"/>
</dbReference>
<keyword evidence="7" id="KW-0732">Signal</keyword>
<dbReference type="PANTHER" id="PTHR33619">
    <property type="entry name" value="POLYSACCHARIDE EXPORT PROTEIN GFCE-RELATED"/>
    <property type="match status" value="1"/>
</dbReference>
<comment type="caution">
    <text evidence="17">The sequence shown here is derived from an EMBL/GenBank/DDBJ whole genome shotgun (WGS) entry which is preliminary data.</text>
</comment>
<dbReference type="GO" id="GO:0006811">
    <property type="term" value="P:monoatomic ion transport"/>
    <property type="evidence" value="ECO:0007669"/>
    <property type="project" value="UniProtKB-KW"/>
</dbReference>
<reference evidence="17 18" key="1">
    <citation type="submission" date="2015-09" db="EMBL/GenBank/DDBJ databases">
        <title>Genome announcement of multiple Pseudomonas syringae strains.</title>
        <authorList>
            <person name="Thakur S."/>
            <person name="Wang P.W."/>
            <person name="Gong Y."/>
            <person name="Weir B.S."/>
            <person name="Guttman D.S."/>
        </authorList>
    </citation>
    <scope>NUCLEOTIDE SEQUENCE [LARGE SCALE GENOMIC DNA]</scope>
    <source>
        <strain evidence="17 18">ICMP3882</strain>
    </source>
</reference>
<evidence type="ECO:0000259" key="15">
    <source>
        <dbReference type="Pfam" id="PF02563"/>
    </source>
</evidence>
<organism evidence="17 18">
    <name type="scientific">Pseudomonas syringae pv. ribicola</name>
    <dbReference type="NCBI Taxonomy" id="55398"/>
    <lineage>
        <taxon>Bacteria</taxon>
        <taxon>Pseudomonadati</taxon>
        <taxon>Pseudomonadota</taxon>
        <taxon>Gammaproteobacteria</taxon>
        <taxon>Pseudomonadales</taxon>
        <taxon>Pseudomonadaceae</taxon>
        <taxon>Pseudomonas</taxon>
    </lineage>
</organism>
<evidence type="ECO:0000256" key="8">
    <source>
        <dbReference type="ARBA" id="ARBA00023047"/>
    </source>
</evidence>
<dbReference type="Pfam" id="PF02563">
    <property type="entry name" value="Poly_export"/>
    <property type="match status" value="1"/>
</dbReference>
<dbReference type="GO" id="GO:0015288">
    <property type="term" value="F:porin activity"/>
    <property type="evidence" value="ECO:0007669"/>
    <property type="project" value="UniProtKB-KW"/>
</dbReference>
<dbReference type="Gene3D" id="3.30.1950.10">
    <property type="entry name" value="wza like domain"/>
    <property type="match status" value="1"/>
</dbReference>
<evidence type="ECO:0000256" key="14">
    <source>
        <dbReference type="ARBA" id="ARBA00023288"/>
    </source>
</evidence>
<keyword evidence="3" id="KW-0813">Transport</keyword>
<keyword evidence="6" id="KW-0812">Transmembrane</keyword>
<dbReference type="PATRIC" id="fig|55398.3.peg.3808"/>
<evidence type="ECO:0000313" key="18">
    <source>
        <dbReference type="Proteomes" id="UP000050554"/>
    </source>
</evidence>
<sequence length="399" mass="42955">MRALKTITTWTGAAAGSGNGRNEIIQVQGAPSRRNTPMNRSLAVLLLSSLILQGCVFAPGQHMTPGDVTTSDPDEPKAQLVDISPKTLQQQQQNTATDTKALPAELLNYKTPEYIVGPGDTLLVTVFEHPELTAPGSQDQLDANTREVLSDGTLFFPYVGRIRAGGKTVSQIREQLRMGLAPQYTEVKVDVKVLRYNSQRVLLSGSFKSPGPQSITNIPLSLVQAISVAGIDLTDANLAGLTLRRDGRDYMIDIDSLNRKGSQLSKVFLKDGDYLHLNSASKNKIYVLGEVRNPQVISFATTNVTLLEALGNSGGLSPDSADGDAVYVIRGAENFANAPSTVYHLNAKKPTAYLLAGQFELKAQDVVFVGPANITRWSRFISQLLGSASVVQTGAAFRN</sequence>
<keyword evidence="8" id="KW-0625">Polysaccharide transport</keyword>
<evidence type="ECO:0000256" key="7">
    <source>
        <dbReference type="ARBA" id="ARBA00022729"/>
    </source>
</evidence>
<evidence type="ECO:0000256" key="2">
    <source>
        <dbReference type="ARBA" id="ARBA00009450"/>
    </source>
</evidence>
<keyword evidence="10" id="KW-0626">Porin</keyword>
<feature type="domain" description="SLBB" evidence="16">
    <location>
        <begin position="284"/>
        <end position="369"/>
    </location>
</feature>
<evidence type="ECO:0000256" key="6">
    <source>
        <dbReference type="ARBA" id="ARBA00022692"/>
    </source>
</evidence>
<protein>
    <submittedName>
        <fullName evidence="17">Polysaccharide export protein</fullName>
    </submittedName>
</protein>
<dbReference type="Pfam" id="PF22461">
    <property type="entry name" value="SLBB_2"/>
    <property type="match status" value="2"/>
</dbReference>
<dbReference type="InterPro" id="IPR054765">
    <property type="entry name" value="SLBB_dom"/>
</dbReference>
<evidence type="ECO:0000256" key="10">
    <source>
        <dbReference type="ARBA" id="ARBA00023114"/>
    </source>
</evidence>
<keyword evidence="9" id="KW-0406">Ion transport</keyword>
<keyword evidence="11" id="KW-0472">Membrane</keyword>
<accession>A0A0P9ZA01</accession>
<comment type="similarity">
    <text evidence="2">Belongs to the BexD/CtrA/VexA family.</text>
</comment>